<reference evidence="2" key="2">
    <citation type="submission" date="2021-10" db="EMBL/GenBank/DDBJ databases">
        <title>Phylogenomics reveals ancestral predisposition of the termite-cultivated fungus Termitomyces towards a domesticated lifestyle.</title>
        <authorList>
            <person name="Auxier B."/>
            <person name="Grum-Grzhimaylo A."/>
            <person name="Cardenas M.E."/>
            <person name="Lodge J.D."/>
            <person name="Laessoe T."/>
            <person name="Pedersen O."/>
            <person name="Smith M.E."/>
            <person name="Kuyper T.W."/>
            <person name="Franco-Molano E.A."/>
            <person name="Baroni T.J."/>
            <person name="Aanen D.K."/>
        </authorList>
    </citation>
    <scope>NUCLEOTIDE SEQUENCE</scope>
    <source>
        <strain evidence="2">D49</strain>
    </source>
</reference>
<gene>
    <name evidence="2" type="ORF">H0H81_000422</name>
</gene>
<dbReference type="Proteomes" id="UP000717328">
    <property type="component" value="Unassembled WGS sequence"/>
</dbReference>
<comment type="caution">
    <text evidence="2">The sequence shown here is derived from an EMBL/GenBank/DDBJ whole genome shotgun (WGS) entry which is preliminary data.</text>
</comment>
<sequence length="376" mass="42546">MESPTAHLEGPEQLQDPVARSTSPEYPITHEEAQDVDMPLAQRRAHRVNRQMPARFRDDLPQPPPAGSPSELKIGFLPLLRLNSSLGSEGTHKNQDIPQPQLADFPQQPLAILTSSKNSFGLYWRFITGIHPPFEDPEENLDLRDLSNAAPPRSMQEPFFPYPNKSSFCLGEWYWNNGHQKSLADFQALVTIVGDPTFKASDITKTRWSEINNILGTRVGDFDDAEWLDMDEGWRSTPIVIQVPFHSRTKAPGILPYRVGDLYHRSITAVIREPLTGSSQGLFVYYPYELLWEPGDAEHSRVRVYGKLYTSPAFAESYEVLLNSPPEPGCSAPRAIVGLMFWSDATHLTSFGQAQLWPAYMFFGNNSKYDWCIHNL</sequence>
<proteinExistence type="predicted"/>
<feature type="region of interest" description="Disordered" evidence="1">
    <location>
        <begin position="52"/>
        <end position="72"/>
    </location>
</feature>
<evidence type="ECO:0000256" key="1">
    <source>
        <dbReference type="SAM" id="MobiDB-lite"/>
    </source>
</evidence>
<protein>
    <submittedName>
        <fullName evidence="2">Uncharacterized protein</fullName>
    </submittedName>
</protein>
<feature type="region of interest" description="Disordered" evidence="1">
    <location>
        <begin position="1"/>
        <end position="39"/>
    </location>
</feature>
<reference evidence="2" key="1">
    <citation type="submission" date="2021-02" db="EMBL/GenBank/DDBJ databases">
        <authorList>
            <person name="Nieuwenhuis M."/>
            <person name="Van De Peppel L.J.J."/>
        </authorList>
    </citation>
    <scope>NUCLEOTIDE SEQUENCE</scope>
    <source>
        <strain evidence="2">D49</strain>
    </source>
</reference>
<keyword evidence="3" id="KW-1185">Reference proteome</keyword>
<name>A0A9P7GGG2_9AGAR</name>
<evidence type="ECO:0000313" key="3">
    <source>
        <dbReference type="Proteomes" id="UP000717328"/>
    </source>
</evidence>
<dbReference type="EMBL" id="JABCKI010000529">
    <property type="protein sequence ID" value="KAG5650177.1"/>
    <property type="molecule type" value="Genomic_DNA"/>
</dbReference>
<dbReference type="AlphaFoldDB" id="A0A9P7GGG2"/>
<evidence type="ECO:0000313" key="2">
    <source>
        <dbReference type="EMBL" id="KAG5650177.1"/>
    </source>
</evidence>
<organism evidence="2 3">
    <name type="scientific">Sphagnurus paluster</name>
    <dbReference type="NCBI Taxonomy" id="117069"/>
    <lineage>
        <taxon>Eukaryota</taxon>
        <taxon>Fungi</taxon>
        <taxon>Dikarya</taxon>
        <taxon>Basidiomycota</taxon>
        <taxon>Agaricomycotina</taxon>
        <taxon>Agaricomycetes</taxon>
        <taxon>Agaricomycetidae</taxon>
        <taxon>Agaricales</taxon>
        <taxon>Tricholomatineae</taxon>
        <taxon>Lyophyllaceae</taxon>
        <taxon>Sphagnurus</taxon>
    </lineage>
</organism>
<dbReference type="OrthoDB" id="3208495at2759"/>
<accession>A0A9P7GGG2</accession>